<dbReference type="Pfam" id="PF16158">
    <property type="entry name" value="N_BRCA1_IG"/>
    <property type="match status" value="1"/>
</dbReference>
<dbReference type="EMBL" id="LGCK01000014">
    <property type="protein sequence ID" value="KPL70300.1"/>
    <property type="molecule type" value="Genomic_DNA"/>
</dbReference>
<accession>A0A0P6X7Z2</accession>
<dbReference type="Gene3D" id="2.60.40.10">
    <property type="entry name" value="Immunoglobulins"/>
    <property type="match status" value="1"/>
</dbReference>
<proteinExistence type="predicted"/>
<dbReference type="AlphaFoldDB" id="A0A0P6X7Z2"/>
<feature type="compositionally biased region" description="Pro residues" evidence="1">
    <location>
        <begin position="73"/>
        <end position="91"/>
    </location>
</feature>
<dbReference type="InterPro" id="IPR032350">
    <property type="entry name" value="Nbr1_FW"/>
</dbReference>
<evidence type="ECO:0000259" key="2">
    <source>
        <dbReference type="Pfam" id="PF16158"/>
    </source>
</evidence>
<name>A0A0P6X7Z2_9CHLR</name>
<feature type="domain" description="Nbr1 FW" evidence="2">
    <location>
        <begin position="152"/>
        <end position="250"/>
    </location>
</feature>
<comment type="caution">
    <text evidence="3">The sequence shown here is derived from an EMBL/GenBank/DDBJ whole genome shotgun (WGS) entry which is preliminary data.</text>
</comment>
<dbReference type="Proteomes" id="UP000050430">
    <property type="component" value="Unassembled WGS sequence"/>
</dbReference>
<evidence type="ECO:0000313" key="3">
    <source>
        <dbReference type="EMBL" id="KPL70300.1"/>
    </source>
</evidence>
<feature type="region of interest" description="Disordered" evidence="1">
    <location>
        <begin position="67"/>
        <end position="96"/>
    </location>
</feature>
<gene>
    <name evidence="3" type="ORF">ADM99_14150</name>
</gene>
<dbReference type="InterPro" id="IPR013783">
    <property type="entry name" value="Ig-like_fold"/>
</dbReference>
<keyword evidence="4" id="KW-1185">Reference proteome</keyword>
<sequence>MPEPIVKKRSEKMKTIKITGTIAIIGTISGLLLSACGAAAPATPTSDPGAVYTMAAATVQAQLTQAAAANPTAVPPTNTPEPSPTTPPVPTEAPTQEVAQQPTAPFGGNALATALPTVANNLNPNLAPTRAGSAVEGFQAGDVAQFQYSIPADGTVFAPGEFFQIEVGLKNVGSVTWTTDYTLKFAYGDQMSGVTSVPLKKAVKPGEKAIFNIDQHAPGTPGKKYTTHWVLTTQSGLAVANGEVYVMIVVK</sequence>
<evidence type="ECO:0000313" key="4">
    <source>
        <dbReference type="Proteomes" id="UP000050430"/>
    </source>
</evidence>
<dbReference type="CDD" id="cd14947">
    <property type="entry name" value="NBR1_like"/>
    <property type="match status" value="1"/>
</dbReference>
<protein>
    <recommendedName>
        <fullName evidence="2">Nbr1 FW domain-containing protein</fullName>
    </recommendedName>
</protein>
<organism evidence="3 4">
    <name type="scientific">Leptolinea tardivitalis</name>
    <dbReference type="NCBI Taxonomy" id="229920"/>
    <lineage>
        <taxon>Bacteria</taxon>
        <taxon>Bacillati</taxon>
        <taxon>Chloroflexota</taxon>
        <taxon>Anaerolineae</taxon>
        <taxon>Anaerolineales</taxon>
        <taxon>Anaerolineaceae</taxon>
        <taxon>Leptolinea</taxon>
    </lineage>
</organism>
<reference evidence="3 4" key="1">
    <citation type="submission" date="2015-07" db="EMBL/GenBank/DDBJ databases">
        <title>Genome sequence of Leptolinea tardivitalis DSM 16556.</title>
        <authorList>
            <person name="Hemp J."/>
            <person name="Ward L.M."/>
            <person name="Pace L.A."/>
            <person name="Fischer W.W."/>
        </authorList>
    </citation>
    <scope>NUCLEOTIDE SEQUENCE [LARGE SCALE GENOMIC DNA]</scope>
    <source>
        <strain evidence="3 4">YMTK-2</strain>
    </source>
</reference>
<evidence type="ECO:0000256" key="1">
    <source>
        <dbReference type="SAM" id="MobiDB-lite"/>
    </source>
</evidence>